<dbReference type="InterPro" id="IPR052196">
    <property type="entry name" value="Bact_Kbp"/>
</dbReference>
<evidence type="ECO:0000313" key="4">
    <source>
        <dbReference type="EMBL" id="TQM96262.1"/>
    </source>
</evidence>
<feature type="transmembrane region" description="Helical" evidence="2">
    <location>
        <begin position="71"/>
        <end position="93"/>
    </location>
</feature>
<feature type="region of interest" description="Disordered" evidence="1">
    <location>
        <begin position="105"/>
        <end position="152"/>
    </location>
</feature>
<name>A0A543KME9_9MICO</name>
<feature type="transmembrane region" description="Helical" evidence="2">
    <location>
        <begin position="20"/>
        <end position="50"/>
    </location>
</feature>
<keyword evidence="2" id="KW-1133">Transmembrane helix</keyword>
<dbReference type="PANTHER" id="PTHR34700">
    <property type="entry name" value="POTASSIUM BINDING PROTEIN KBP"/>
    <property type="match status" value="1"/>
</dbReference>
<reference evidence="4 5" key="1">
    <citation type="submission" date="2019-06" db="EMBL/GenBank/DDBJ databases">
        <title>Sequencing the genomes of 1000 actinobacteria strains.</title>
        <authorList>
            <person name="Klenk H.-P."/>
        </authorList>
    </citation>
    <scope>NUCLEOTIDE SEQUENCE [LARGE SCALE GENOMIC DNA]</scope>
    <source>
        <strain evidence="4 5">DSM 12362</strain>
    </source>
</reference>
<dbReference type="InterPro" id="IPR018392">
    <property type="entry name" value="LysM"/>
</dbReference>
<keyword evidence="5" id="KW-1185">Reference proteome</keyword>
<evidence type="ECO:0000256" key="2">
    <source>
        <dbReference type="SAM" id="Phobius"/>
    </source>
</evidence>
<dbReference type="PANTHER" id="PTHR34700:SF4">
    <property type="entry name" value="PHAGE-LIKE ELEMENT PBSX PROTEIN XKDP"/>
    <property type="match status" value="1"/>
</dbReference>
<dbReference type="Proteomes" id="UP000315133">
    <property type="component" value="Unassembled WGS sequence"/>
</dbReference>
<dbReference type="SMART" id="SM00257">
    <property type="entry name" value="LysM"/>
    <property type="match status" value="1"/>
</dbReference>
<feature type="domain" description="LysM" evidence="3">
    <location>
        <begin position="170"/>
        <end position="227"/>
    </location>
</feature>
<dbReference type="CDD" id="cd00118">
    <property type="entry name" value="LysM"/>
    <property type="match status" value="1"/>
</dbReference>
<dbReference type="InterPro" id="IPR036779">
    <property type="entry name" value="LysM_dom_sf"/>
</dbReference>
<evidence type="ECO:0000256" key="1">
    <source>
        <dbReference type="SAM" id="MobiDB-lite"/>
    </source>
</evidence>
<sequence length="234" mass="23341">MLRLVLASWPGPGPVPVGAGLALLAGAGAALVAGWLAVVLAAAAWSLVPCAGGGPTTSRPRRPGGVTGRTAAALLVLASLGAAPAASAAPAALPAVAIQGTPPGTAAASTLPSGPAPKIATERPAPTEADEPVPVPGWTPTRAPAVERRAPAGEVTLVSTAGRQSSSEERTVVVRRGDSLWAIAARALGTDATDADVAAEWPRWWEANREVIGEDPDLIHPGQRLVAPPARGSR</sequence>
<dbReference type="EMBL" id="VFPU01000001">
    <property type="protein sequence ID" value="TQM96262.1"/>
    <property type="molecule type" value="Genomic_DNA"/>
</dbReference>
<protein>
    <submittedName>
        <fullName evidence="4">LysM domain-containing protein</fullName>
    </submittedName>
</protein>
<gene>
    <name evidence="4" type="ORF">FB476_1126</name>
</gene>
<proteinExistence type="predicted"/>
<evidence type="ECO:0000259" key="3">
    <source>
        <dbReference type="PROSITE" id="PS51782"/>
    </source>
</evidence>
<keyword evidence="2" id="KW-0472">Membrane</keyword>
<dbReference type="PROSITE" id="PS51782">
    <property type="entry name" value="LYSM"/>
    <property type="match status" value="1"/>
</dbReference>
<evidence type="ECO:0000313" key="5">
    <source>
        <dbReference type="Proteomes" id="UP000315133"/>
    </source>
</evidence>
<keyword evidence="2" id="KW-0812">Transmembrane</keyword>
<accession>A0A543KME9</accession>
<dbReference type="AlphaFoldDB" id="A0A543KME9"/>
<dbReference type="Pfam" id="PF01476">
    <property type="entry name" value="LysM"/>
    <property type="match status" value="1"/>
</dbReference>
<comment type="caution">
    <text evidence="4">The sequence shown here is derived from an EMBL/GenBank/DDBJ whole genome shotgun (WGS) entry which is preliminary data.</text>
</comment>
<organism evidence="4 5">
    <name type="scientific">Ornithinimicrobium humiphilum</name>
    <dbReference type="NCBI Taxonomy" id="125288"/>
    <lineage>
        <taxon>Bacteria</taxon>
        <taxon>Bacillati</taxon>
        <taxon>Actinomycetota</taxon>
        <taxon>Actinomycetes</taxon>
        <taxon>Micrococcales</taxon>
        <taxon>Ornithinimicrobiaceae</taxon>
        <taxon>Ornithinimicrobium</taxon>
    </lineage>
</organism>
<dbReference type="Gene3D" id="3.10.350.10">
    <property type="entry name" value="LysM domain"/>
    <property type="match status" value="1"/>
</dbReference>